<sequence length="322" mass="36379">MLLCSPFEFETHNKSEKILQYTVSEKAKDDIEKVHSVELRSFYGIFGIDSVQVGDQMVKQQQFGEIANSSGSMMEYYSDVGICGLRYVPEAKKFDFEEYKKNHGLYDQETSKSELNKLLNATMVYGVGYETPLVNNLNIQQKVFSYWIGRDNHSGTGEITFGNIDKTRFNGDLVYVPLEYNGIWIIRMNGIRIGDKILGQNSTVGLDTGSSGHHGNERDVRLINHYIGAIVPEIRPQEHGINKISVNFDSLPPVYIGLGNKWFIMHSSDYVVKSANDTKCYSRFVSKGDVHSVGILGQGLFRRLYTVFDFGQNRIGFAESVS</sequence>
<dbReference type="GO" id="GO:0004190">
    <property type="term" value="F:aspartic-type endopeptidase activity"/>
    <property type="evidence" value="ECO:0007669"/>
    <property type="project" value="InterPro"/>
</dbReference>
<dbReference type="Pfam" id="PF00026">
    <property type="entry name" value="Asp"/>
    <property type="match status" value="1"/>
</dbReference>
<comment type="similarity">
    <text evidence="1">Belongs to the peptidase A1 family.</text>
</comment>
<dbReference type="Gene3D" id="2.40.70.10">
    <property type="entry name" value="Acid Proteases"/>
    <property type="match status" value="1"/>
</dbReference>
<dbReference type="AlphaFoldDB" id="A0A814ZUH7"/>
<gene>
    <name evidence="4" type="ORF">GPM918_LOCUS25906</name>
    <name evidence="3" type="ORF">OVA965_LOCUS22826</name>
    <name evidence="6" type="ORF">SRO942_LOCUS25967</name>
    <name evidence="5" type="ORF">TMI583_LOCUS23542</name>
</gene>
<dbReference type="PROSITE" id="PS51767">
    <property type="entry name" value="PEPTIDASE_A1"/>
    <property type="match status" value="1"/>
</dbReference>
<dbReference type="SUPFAM" id="SSF50630">
    <property type="entry name" value="Acid proteases"/>
    <property type="match status" value="1"/>
</dbReference>
<proteinExistence type="inferred from homology"/>
<dbReference type="GO" id="GO:0006508">
    <property type="term" value="P:proteolysis"/>
    <property type="evidence" value="ECO:0007669"/>
    <property type="project" value="InterPro"/>
</dbReference>
<keyword evidence="7" id="KW-1185">Reference proteome</keyword>
<dbReference type="PANTHER" id="PTHR47966">
    <property type="entry name" value="BETA-SITE APP-CLEAVING ENZYME, ISOFORM A-RELATED"/>
    <property type="match status" value="1"/>
</dbReference>
<evidence type="ECO:0000256" key="1">
    <source>
        <dbReference type="ARBA" id="ARBA00007447"/>
    </source>
</evidence>
<evidence type="ECO:0000313" key="7">
    <source>
        <dbReference type="Proteomes" id="UP000663829"/>
    </source>
</evidence>
<evidence type="ECO:0000313" key="3">
    <source>
        <dbReference type="EMBL" id="CAF1176263.1"/>
    </source>
</evidence>
<protein>
    <recommendedName>
        <fullName evidence="2">Peptidase A1 domain-containing protein</fullName>
    </recommendedName>
</protein>
<dbReference type="EMBL" id="CAJOBA010034541">
    <property type="protein sequence ID" value="CAF3987467.1"/>
    <property type="molecule type" value="Genomic_DNA"/>
</dbReference>
<organism evidence="4 7">
    <name type="scientific">Didymodactylos carnosus</name>
    <dbReference type="NCBI Taxonomy" id="1234261"/>
    <lineage>
        <taxon>Eukaryota</taxon>
        <taxon>Metazoa</taxon>
        <taxon>Spiralia</taxon>
        <taxon>Gnathifera</taxon>
        <taxon>Rotifera</taxon>
        <taxon>Eurotatoria</taxon>
        <taxon>Bdelloidea</taxon>
        <taxon>Philodinida</taxon>
        <taxon>Philodinidae</taxon>
        <taxon>Didymodactylos</taxon>
    </lineage>
</organism>
<dbReference type="Proteomes" id="UP000677228">
    <property type="component" value="Unassembled WGS sequence"/>
</dbReference>
<dbReference type="Proteomes" id="UP000682733">
    <property type="component" value="Unassembled WGS sequence"/>
</dbReference>
<evidence type="ECO:0000313" key="5">
    <source>
        <dbReference type="EMBL" id="CAF3987467.1"/>
    </source>
</evidence>
<reference evidence="4" key="1">
    <citation type="submission" date="2021-02" db="EMBL/GenBank/DDBJ databases">
        <authorList>
            <person name="Nowell W R."/>
        </authorList>
    </citation>
    <scope>NUCLEOTIDE SEQUENCE</scope>
</reference>
<dbReference type="InterPro" id="IPR021109">
    <property type="entry name" value="Peptidase_aspartic_dom_sf"/>
</dbReference>
<accession>A0A814ZUH7</accession>
<evidence type="ECO:0000313" key="6">
    <source>
        <dbReference type="EMBL" id="CAF4012239.1"/>
    </source>
</evidence>
<dbReference type="CDD" id="cd05471">
    <property type="entry name" value="pepsin_like"/>
    <property type="match status" value="1"/>
</dbReference>
<dbReference type="Proteomes" id="UP000681722">
    <property type="component" value="Unassembled WGS sequence"/>
</dbReference>
<dbReference type="Proteomes" id="UP000663829">
    <property type="component" value="Unassembled WGS sequence"/>
</dbReference>
<name>A0A814ZUH7_9BILA</name>
<dbReference type="PRINTS" id="PR00792">
    <property type="entry name" value="PEPSIN"/>
</dbReference>
<dbReference type="InterPro" id="IPR001461">
    <property type="entry name" value="Aspartic_peptidase_A1"/>
</dbReference>
<dbReference type="OrthoDB" id="2747330at2759"/>
<dbReference type="InterPro" id="IPR034164">
    <property type="entry name" value="Pepsin-like_dom"/>
</dbReference>
<dbReference type="EMBL" id="CAJNOQ010010224">
    <property type="protein sequence ID" value="CAF1246265.1"/>
    <property type="molecule type" value="Genomic_DNA"/>
</dbReference>
<dbReference type="EMBL" id="CAJOBC010012497">
    <property type="protein sequence ID" value="CAF4012239.1"/>
    <property type="molecule type" value="Genomic_DNA"/>
</dbReference>
<dbReference type="InterPro" id="IPR033121">
    <property type="entry name" value="PEPTIDASE_A1"/>
</dbReference>
<feature type="domain" description="Peptidase A1" evidence="2">
    <location>
        <begin position="1"/>
        <end position="318"/>
    </location>
</feature>
<evidence type="ECO:0000313" key="4">
    <source>
        <dbReference type="EMBL" id="CAF1246265.1"/>
    </source>
</evidence>
<comment type="caution">
    <text evidence="4">The sequence shown here is derived from an EMBL/GenBank/DDBJ whole genome shotgun (WGS) entry which is preliminary data.</text>
</comment>
<dbReference type="PANTHER" id="PTHR47966:SF51">
    <property type="entry name" value="BETA-SITE APP-CLEAVING ENZYME, ISOFORM A-RELATED"/>
    <property type="match status" value="1"/>
</dbReference>
<evidence type="ECO:0000259" key="2">
    <source>
        <dbReference type="PROSITE" id="PS51767"/>
    </source>
</evidence>
<dbReference type="EMBL" id="CAJNOK010013016">
    <property type="protein sequence ID" value="CAF1176263.1"/>
    <property type="molecule type" value="Genomic_DNA"/>
</dbReference>